<name>A0A089MNM1_PAEBO</name>
<accession>A0A089MNM1</accession>
<gene>
    <name evidence="2" type="ORF">PBOR_15245</name>
</gene>
<dbReference type="GO" id="GO:0003677">
    <property type="term" value="F:DNA binding"/>
    <property type="evidence" value="ECO:0007669"/>
    <property type="project" value="InterPro"/>
</dbReference>
<dbReference type="Proteomes" id="UP000029518">
    <property type="component" value="Chromosome"/>
</dbReference>
<dbReference type="KEGG" id="pbd:PBOR_15245"/>
<dbReference type="Gene3D" id="2.40.50.1020">
    <property type="entry name" value="LytTr DNA-binding domain"/>
    <property type="match status" value="1"/>
</dbReference>
<dbReference type="RefSeq" id="WP_042212764.1">
    <property type="nucleotide sequence ID" value="NZ_CP009285.1"/>
</dbReference>
<dbReference type="InterPro" id="IPR007492">
    <property type="entry name" value="LytTR_DNA-bd_dom"/>
</dbReference>
<proteinExistence type="predicted"/>
<organism evidence="2 3">
    <name type="scientific">Paenibacillus borealis</name>
    <dbReference type="NCBI Taxonomy" id="160799"/>
    <lineage>
        <taxon>Bacteria</taxon>
        <taxon>Bacillati</taxon>
        <taxon>Bacillota</taxon>
        <taxon>Bacilli</taxon>
        <taxon>Bacillales</taxon>
        <taxon>Paenibacillaceae</taxon>
        <taxon>Paenibacillus</taxon>
    </lineage>
</organism>
<dbReference type="SMART" id="SM00850">
    <property type="entry name" value="LytTR"/>
    <property type="match status" value="1"/>
</dbReference>
<dbReference type="HOGENOM" id="CLU_154561_0_0_9"/>
<sequence length="123" mass="13725">MITLSVTKDVNGQSGVVSLPIDEILYMQHSSGLRKVVVYTEDGTYYTTGPLSYWCTALNNSGFEFSVGDRTAAINVRKIVRMNDFFKTAYFNLNSKNGCMLSKIGYEDLKKQLGSAIENIVFN</sequence>
<protein>
    <recommendedName>
        <fullName evidence="1">HTH LytTR-type domain-containing protein</fullName>
    </recommendedName>
</protein>
<evidence type="ECO:0000313" key="3">
    <source>
        <dbReference type="Proteomes" id="UP000029518"/>
    </source>
</evidence>
<feature type="domain" description="HTH LytTR-type" evidence="1">
    <location>
        <begin position="14"/>
        <end position="114"/>
    </location>
</feature>
<dbReference type="AlphaFoldDB" id="A0A089MNM1"/>
<keyword evidence="3" id="KW-1185">Reference proteome</keyword>
<dbReference type="Pfam" id="PF04397">
    <property type="entry name" value="LytTR"/>
    <property type="match status" value="1"/>
</dbReference>
<dbReference type="OrthoDB" id="2664085at2"/>
<evidence type="ECO:0000259" key="1">
    <source>
        <dbReference type="SMART" id="SM00850"/>
    </source>
</evidence>
<reference evidence="2" key="1">
    <citation type="submission" date="2014-08" db="EMBL/GenBank/DDBJ databases">
        <title>Comparative genomics of the Paenibacillus odorifer group.</title>
        <authorList>
            <person name="den Bakker H.C."/>
            <person name="Tsai Y.-C.Y.-C."/>
            <person name="Martin N."/>
            <person name="Korlach J."/>
            <person name="Wiedmann M."/>
        </authorList>
    </citation>
    <scope>NUCLEOTIDE SEQUENCE [LARGE SCALE GENOMIC DNA]</scope>
    <source>
        <strain evidence="2">DSM 13188</strain>
    </source>
</reference>
<evidence type="ECO:0000313" key="2">
    <source>
        <dbReference type="EMBL" id="AIQ58134.1"/>
    </source>
</evidence>
<dbReference type="EMBL" id="CP009285">
    <property type="protein sequence ID" value="AIQ58134.1"/>
    <property type="molecule type" value="Genomic_DNA"/>
</dbReference>